<dbReference type="SUPFAM" id="SSF49777">
    <property type="entry name" value="PEBP-like"/>
    <property type="match status" value="1"/>
</dbReference>
<evidence type="ECO:0000256" key="1">
    <source>
        <dbReference type="ARBA" id="ARBA00007091"/>
    </source>
</evidence>
<dbReference type="InterPro" id="IPR036610">
    <property type="entry name" value="PEBP-like_sf"/>
</dbReference>
<dbReference type="PANTHER" id="PTHR11362">
    <property type="entry name" value="PHOSPHATIDYLETHANOLAMINE-BINDING PROTEIN"/>
    <property type="match status" value="1"/>
</dbReference>
<dbReference type="Ensembl" id="ENSCPGT00000000371.1">
    <property type="protein sequence ID" value="ENSCPGP00000000333.1"/>
    <property type="gene ID" value="ENSCPGG00000000276.1"/>
</dbReference>
<evidence type="ECO:0000313" key="2">
    <source>
        <dbReference type="Ensembl" id="ENSCPGP00000000333.1"/>
    </source>
</evidence>
<reference evidence="2" key="2">
    <citation type="submission" date="2025-09" db="UniProtKB">
        <authorList>
            <consortium name="Ensembl"/>
        </authorList>
    </citation>
    <scope>IDENTIFICATION</scope>
</reference>
<accession>A0A8C3J2Q6</accession>
<proteinExistence type="inferred from homology"/>
<dbReference type="CDD" id="cd00866">
    <property type="entry name" value="PEBP_euk"/>
    <property type="match status" value="1"/>
</dbReference>
<name>A0A8C3J2Q6_9CHAR</name>
<reference evidence="2" key="1">
    <citation type="submission" date="2025-08" db="UniProtKB">
        <authorList>
            <consortium name="Ensembl"/>
        </authorList>
    </citation>
    <scope>IDENTIFICATION</scope>
</reference>
<dbReference type="InterPro" id="IPR008914">
    <property type="entry name" value="PEBP"/>
</dbReference>
<dbReference type="Pfam" id="PF01161">
    <property type="entry name" value="PBP"/>
    <property type="match status" value="1"/>
</dbReference>
<protein>
    <submittedName>
        <fullName evidence="2">Uncharacterized protein</fullName>
    </submittedName>
</protein>
<organism evidence="2 3">
    <name type="scientific">Calidris pygmaea</name>
    <name type="common">Spoon-billed sandpiper</name>
    <dbReference type="NCBI Taxonomy" id="425635"/>
    <lineage>
        <taxon>Eukaryota</taxon>
        <taxon>Metazoa</taxon>
        <taxon>Chordata</taxon>
        <taxon>Craniata</taxon>
        <taxon>Vertebrata</taxon>
        <taxon>Euteleostomi</taxon>
        <taxon>Archelosauria</taxon>
        <taxon>Archosauria</taxon>
        <taxon>Dinosauria</taxon>
        <taxon>Saurischia</taxon>
        <taxon>Theropoda</taxon>
        <taxon>Coelurosauria</taxon>
        <taxon>Aves</taxon>
        <taxon>Neognathae</taxon>
        <taxon>Neoaves</taxon>
        <taxon>Charadriiformes</taxon>
        <taxon>Scolopacidae</taxon>
        <taxon>Calidris</taxon>
    </lineage>
</organism>
<dbReference type="AlphaFoldDB" id="A0A8C3J2Q6"/>
<dbReference type="InterPro" id="IPR035810">
    <property type="entry name" value="PEBP_euk"/>
</dbReference>
<dbReference type="PANTHER" id="PTHR11362:SF82">
    <property type="entry name" value="PHOSPHATIDYLETHANOLAMINE-BINDING PROTEIN 4"/>
    <property type="match status" value="1"/>
</dbReference>
<keyword evidence="3" id="KW-1185">Reference proteome</keyword>
<dbReference type="Gene3D" id="3.90.280.10">
    <property type="entry name" value="PEBP-like"/>
    <property type="match status" value="1"/>
</dbReference>
<dbReference type="InterPro" id="IPR001858">
    <property type="entry name" value="Phosphatidylethanolamine-bd_CS"/>
</dbReference>
<dbReference type="PROSITE" id="PS01220">
    <property type="entry name" value="PBP"/>
    <property type="match status" value="1"/>
</dbReference>
<comment type="similarity">
    <text evidence="1">Belongs to the phosphatidylethanolamine-binding protein family.</text>
</comment>
<sequence length="142" mass="16388">LFGGSRKKKEKKTQTKTTTKKNPVLPLLEEILIYVLVLVDPDAPSRANPRNRFWRHWLVTDILVDYVRPTPPPRSGYHRYQLRLYQQPAHTAITLRPEEWVSLGSWAMESFLKQFRLGSPLTLRAPRRVASPSSSPLTPFLA</sequence>
<evidence type="ECO:0000313" key="3">
    <source>
        <dbReference type="Proteomes" id="UP000694419"/>
    </source>
</evidence>
<dbReference type="Proteomes" id="UP000694419">
    <property type="component" value="Unplaced"/>
</dbReference>